<dbReference type="PANTHER" id="PTHR43384">
    <property type="entry name" value="SEPTUM SITE-DETERMINING PROTEIN MIND HOMOLOG, CHLOROPLASTIC-RELATED"/>
    <property type="match status" value="1"/>
</dbReference>
<organism evidence="5 6">
    <name type="scientific">Massilia terrae</name>
    <dbReference type="NCBI Taxonomy" id="1811224"/>
    <lineage>
        <taxon>Bacteria</taxon>
        <taxon>Pseudomonadati</taxon>
        <taxon>Pseudomonadota</taxon>
        <taxon>Betaproteobacteria</taxon>
        <taxon>Burkholderiales</taxon>
        <taxon>Oxalobacteraceae</taxon>
        <taxon>Telluria group</taxon>
        <taxon>Massilia</taxon>
    </lineage>
</organism>
<dbReference type="Gene3D" id="3.40.50.300">
    <property type="entry name" value="P-loop containing nucleotide triphosphate hydrolases"/>
    <property type="match status" value="1"/>
</dbReference>
<dbReference type="Proteomes" id="UP001204621">
    <property type="component" value="Unassembled WGS sequence"/>
</dbReference>
<dbReference type="InterPro" id="IPR027417">
    <property type="entry name" value="P-loop_NTPase"/>
</dbReference>
<evidence type="ECO:0000256" key="1">
    <source>
        <dbReference type="ARBA" id="ARBA00022741"/>
    </source>
</evidence>
<dbReference type="SUPFAM" id="SSF52540">
    <property type="entry name" value="P-loop containing nucleoside triphosphate hydrolases"/>
    <property type="match status" value="1"/>
</dbReference>
<dbReference type="InterPro" id="IPR001789">
    <property type="entry name" value="Sig_transdc_resp-reg_receiver"/>
</dbReference>
<dbReference type="Pfam" id="PF13614">
    <property type="entry name" value="AAA_31"/>
    <property type="match status" value="1"/>
</dbReference>
<dbReference type="InterPro" id="IPR011006">
    <property type="entry name" value="CheY-like_superfamily"/>
</dbReference>
<evidence type="ECO:0000259" key="4">
    <source>
        <dbReference type="PROSITE" id="PS50110"/>
    </source>
</evidence>
<gene>
    <name evidence="5" type="ORF">NX778_00520</name>
</gene>
<dbReference type="EMBL" id="JANUGU010000001">
    <property type="protein sequence ID" value="MCS0656549.1"/>
    <property type="molecule type" value="Genomic_DNA"/>
</dbReference>
<feature type="domain" description="Response regulatory" evidence="4">
    <location>
        <begin position="2"/>
        <end position="117"/>
    </location>
</feature>
<dbReference type="InterPro" id="IPR050625">
    <property type="entry name" value="ParA/MinD_ATPase"/>
</dbReference>
<dbReference type="PANTHER" id="PTHR43384:SF6">
    <property type="entry name" value="SEPTUM SITE-DETERMINING PROTEIN MIND HOMOLOG, CHLOROPLASTIC"/>
    <property type="match status" value="1"/>
</dbReference>
<sequence>MKIAVVSPNKVHLNEIGKQLQAAGHAAVLTEGGSAMLAQVAEQDQPDLMLVEGIGCDAASFAPVEALTTRHPAIAVLLLCPGCTREFLLNAMRAGVREVLAAPVQAADLEAAVTRICGKLRGARSGPGGQVLAFIPCKGGSGATFLATSLGCQLAQSGSVLLVDLNLQFGDALSFVHDAQPASTLADVARGIKRLDASFLAACAVKVAPNFSVLAAPEDHGEAVEITAAHVEAVLALAVQHYDFVLVDIGRQVGTLAIKALDRATRIYPVMQASVPSLRNAKKLLAIFKSLDYGAGKVELVVNRFDHKDTIGVADIERALGKFTIHTVPNRYKPVTAAIDHGEPLAAASPSHPVLRQVARLADTLHAQPQPARGLFARLLRRAPAGA</sequence>
<dbReference type="Gene3D" id="3.40.50.2300">
    <property type="match status" value="1"/>
</dbReference>
<evidence type="ECO:0000313" key="6">
    <source>
        <dbReference type="Proteomes" id="UP001204621"/>
    </source>
</evidence>
<keyword evidence="1" id="KW-0547">Nucleotide-binding</keyword>
<reference evidence="5 6" key="1">
    <citation type="submission" date="2022-08" db="EMBL/GenBank/DDBJ databases">
        <title>Reclassification of Massilia species as members of the genera Telluria, Duganella, Pseudoduganella, Mokoshia gen. nov. and Zemynaea gen. nov. using orthogonal and non-orthogonal genome-based approaches.</title>
        <authorList>
            <person name="Bowman J.P."/>
        </authorList>
    </citation>
    <scope>NUCLEOTIDE SEQUENCE [LARGE SCALE GENOMIC DNA]</scope>
    <source>
        <strain evidence="5 6">JCM 31606</strain>
    </source>
</reference>
<dbReference type="PROSITE" id="PS50110">
    <property type="entry name" value="RESPONSE_REGULATORY"/>
    <property type="match status" value="1"/>
</dbReference>
<protein>
    <submittedName>
        <fullName evidence="5">AAA family ATPase</fullName>
    </submittedName>
</protein>
<dbReference type="RefSeq" id="WP_258809736.1">
    <property type="nucleotide sequence ID" value="NZ_JANUGU010000001.1"/>
</dbReference>
<evidence type="ECO:0000256" key="3">
    <source>
        <dbReference type="PROSITE-ProRule" id="PRU00169"/>
    </source>
</evidence>
<evidence type="ECO:0000256" key="2">
    <source>
        <dbReference type="ARBA" id="ARBA00022840"/>
    </source>
</evidence>
<keyword evidence="6" id="KW-1185">Reference proteome</keyword>
<comment type="caution">
    <text evidence="5">The sequence shown here is derived from an EMBL/GenBank/DDBJ whole genome shotgun (WGS) entry which is preliminary data.</text>
</comment>
<evidence type="ECO:0000313" key="5">
    <source>
        <dbReference type="EMBL" id="MCS0656549.1"/>
    </source>
</evidence>
<name>A0ABT2CRE9_9BURK</name>
<accession>A0ABT2CRE9</accession>
<dbReference type="SUPFAM" id="SSF52172">
    <property type="entry name" value="CheY-like"/>
    <property type="match status" value="1"/>
</dbReference>
<comment type="caution">
    <text evidence="3">Lacks conserved residue(s) required for the propagation of feature annotation.</text>
</comment>
<keyword evidence="2" id="KW-0067">ATP-binding</keyword>
<proteinExistence type="predicted"/>
<dbReference type="InterPro" id="IPR025669">
    <property type="entry name" value="AAA_dom"/>
</dbReference>